<reference evidence="2 3" key="1">
    <citation type="submission" date="2021-03" db="EMBL/GenBank/DDBJ databases">
        <authorList>
            <person name="Grouzdev D.S."/>
        </authorList>
    </citation>
    <scope>NUCLEOTIDE SEQUENCE [LARGE SCALE GENOMIC DNA]</scope>
    <source>
        <strain evidence="2 3">M50-1</strain>
    </source>
</reference>
<dbReference type="PANTHER" id="PTHR41878:SF1">
    <property type="entry name" value="TNPR PROTEIN"/>
    <property type="match status" value="1"/>
</dbReference>
<sequence length="225" mass="26053">MMTTTDGRSKLQRGGRELLIPTQALVLRFRLELQRSEPLIWRDIEVPGDATFWDLHVAIQDAMGWLDYHLHRFTIPHPRTKQERVFGIHNLSQDCDDPPSWASQVASMFTLRNDTARYEYDFGDNWQHTVRLVDVLRRDFTARYPRCVGGERACPPEDCAEMYRFAEILRDLADDTLDDDLRAWLPQGYDPARFDPAAVRFSDPARRLAYSWYGNADAGDDPFGG</sequence>
<gene>
    <name evidence="2" type="ORF">EYB53_011065</name>
</gene>
<dbReference type="SUPFAM" id="SSF159941">
    <property type="entry name" value="MM3350-like"/>
    <property type="match status" value="1"/>
</dbReference>
<protein>
    <submittedName>
        <fullName evidence="2">Plasmid pRiA4b ORF-3 family protein</fullName>
    </submittedName>
</protein>
<organism evidence="2 3">
    <name type="scientific">Candidatus Chloroploca mongolica</name>
    <dbReference type="NCBI Taxonomy" id="2528176"/>
    <lineage>
        <taxon>Bacteria</taxon>
        <taxon>Bacillati</taxon>
        <taxon>Chloroflexota</taxon>
        <taxon>Chloroflexia</taxon>
        <taxon>Chloroflexales</taxon>
        <taxon>Chloroflexineae</taxon>
        <taxon>Oscillochloridaceae</taxon>
        <taxon>Candidatus Chloroploca</taxon>
    </lineage>
</organism>
<feature type="domain" description="Plasmid pRiA4b Orf3-like" evidence="1">
    <location>
        <begin position="27"/>
        <end position="197"/>
    </location>
</feature>
<evidence type="ECO:0000259" key="1">
    <source>
        <dbReference type="Pfam" id="PF07929"/>
    </source>
</evidence>
<proteinExistence type="predicted"/>
<dbReference type="PANTHER" id="PTHR41878">
    <property type="entry name" value="LEXA REPRESSOR-RELATED"/>
    <property type="match status" value="1"/>
</dbReference>
<dbReference type="EMBL" id="SIJK02000017">
    <property type="protein sequence ID" value="MBP1466246.1"/>
    <property type="molecule type" value="Genomic_DNA"/>
</dbReference>
<dbReference type="Gene3D" id="3.10.290.30">
    <property type="entry name" value="MM3350-like"/>
    <property type="match status" value="1"/>
</dbReference>
<dbReference type="Pfam" id="PF07929">
    <property type="entry name" value="PRiA4_ORF3"/>
    <property type="match status" value="1"/>
</dbReference>
<dbReference type="InterPro" id="IPR012912">
    <property type="entry name" value="Plasmid_pRiA4b_Orf3-like"/>
</dbReference>
<accession>A0ABS4D9X6</accession>
<comment type="caution">
    <text evidence="2">The sequence shown here is derived from an EMBL/GenBank/DDBJ whole genome shotgun (WGS) entry which is preliminary data.</text>
</comment>
<dbReference type="RefSeq" id="WP_135478248.1">
    <property type="nucleotide sequence ID" value="NZ_SIJK02000017.1"/>
</dbReference>
<dbReference type="InterPro" id="IPR024047">
    <property type="entry name" value="MM3350-like_sf"/>
</dbReference>
<keyword evidence="3" id="KW-1185">Reference proteome</keyword>
<evidence type="ECO:0000313" key="2">
    <source>
        <dbReference type="EMBL" id="MBP1466246.1"/>
    </source>
</evidence>
<name>A0ABS4D9X6_9CHLR</name>
<evidence type="ECO:0000313" key="3">
    <source>
        <dbReference type="Proteomes" id="UP001193081"/>
    </source>
</evidence>
<dbReference type="Proteomes" id="UP001193081">
    <property type="component" value="Unassembled WGS sequence"/>
</dbReference>